<proteinExistence type="predicted"/>
<reference evidence="4" key="3">
    <citation type="submission" date="2017-09" db="EMBL/GenBank/DDBJ databases">
        <title>FDA dAtabase for Regulatory Grade micrObial Sequences (FDA-ARGOS): Supporting development and validation of Infectious Disease Dx tests.</title>
        <authorList>
            <person name="Minogue T."/>
            <person name="Wolcott M."/>
            <person name="Wasieloski L."/>
            <person name="Aguilar W."/>
            <person name="Moore D."/>
            <person name="Tallon L."/>
            <person name="Sadzewicz L."/>
            <person name="Ott S."/>
            <person name="Zhao X."/>
            <person name="Nagaraj S."/>
            <person name="Vavikolanu K."/>
            <person name="Aluvathingal J."/>
            <person name="Nadendla S."/>
            <person name="Sichtig H."/>
        </authorList>
    </citation>
    <scope>NUCLEOTIDE SEQUENCE [LARGE SCALE GENOMIC DNA]</scope>
    <source>
        <strain evidence="4">FDAARGOS_390</strain>
    </source>
</reference>
<accession>A0A095FGM6</accession>
<evidence type="ECO:0000313" key="1">
    <source>
        <dbReference type="EMBL" id="KGC16851.1"/>
    </source>
</evidence>
<evidence type="ECO:0000313" key="3">
    <source>
        <dbReference type="Proteomes" id="UP000029590"/>
    </source>
</evidence>
<evidence type="ECO:0000313" key="2">
    <source>
        <dbReference type="EMBL" id="PEH37386.1"/>
    </source>
</evidence>
<evidence type="ECO:0000313" key="4">
    <source>
        <dbReference type="Proteomes" id="UP000220629"/>
    </source>
</evidence>
<sequence length="118" mass="12040">MAKSPSTIGGVIAALSDCIDFSTLSDEDLAQLANATTAATTAAEELAEVVEGIGCLIAEDIAEGTSGALQDSSTPHLLWFISRQVAEIAIVNKVGSDAAFFIKSRRSATESAGGTKHG</sequence>
<dbReference type="AlphaFoldDB" id="A0A095FGM6"/>
<dbReference type="Proteomes" id="UP000220629">
    <property type="component" value="Unassembled WGS sequence"/>
</dbReference>
<dbReference type="Proteomes" id="UP000029590">
    <property type="component" value="Unassembled WGS sequence"/>
</dbReference>
<protein>
    <submittedName>
        <fullName evidence="2">Uncharacterized protein</fullName>
    </submittedName>
</protein>
<dbReference type="KEGG" id="bgo:BM43_498"/>
<reference evidence="1 3" key="1">
    <citation type="submission" date="2014-04" db="EMBL/GenBank/DDBJ databases">
        <authorList>
            <person name="Bishop-Lilly K.A."/>
            <person name="Broomall S.M."/>
            <person name="Chain P.S."/>
            <person name="Chertkov O."/>
            <person name="Coyne S.R."/>
            <person name="Daligault H.E."/>
            <person name="Davenport K.W."/>
            <person name="Erkkila T."/>
            <person name="Frey K.G."/>
            <person name="Gibbons H.S."/>
            <person name="Gu W."/>
            <person name="Jaissle J."/>
            <person name="Johnson S.L."/>
            <person name="Koroleva G.I."/>
            <person name="Ladner J.T."/>
            <person name="Lo C.-C."/>
            <person name="Minogue T.D."/>
            <person name="Munk C."/>
            <person name="Palacios G.F."/>
            <person name="Redden C.L."/>
            <person name="Rosenzweig C.N."/>
            <person name="Scholz M.B."/>
            <person name="Teshima H."/>
            <person name="Xu Y."/>
        </authorList>
    </citation>
    <scope>NUCLEOTIDE SEQUENCE [LARGE SCALE GENOMIC DNA]</scope>
    <source>
        <strain evidence="3">gladioli</strain>
        <strain evidence="1">Gladioli</strain>
    </source>
</reference>
<dbReference type="EMBL" id="PDDY01000004">
    <property type="protein sequence ID" value="PEH37386.1"/>
    <property type="molecule type" value="Genomic_DNA"/>
</dbReference>
<dbReference type="EMBL" id="JPGG01000015">
    <property type="protein sequence ID" value="KGC16851.1"/>
    <property type="molecule type" value="Genomic_DNA"/>
</dbReference>
<organism evidence="2 4">
    <name type="scientific">Burkholderia gladioli</name>
    <name type="common">Pseudomonas marginata</name>
    <name type="synonym">Phytomonas marginata</name>
    <dbReference type="NCBI Taxonomy" id="28095"/>
    <lineage>
        <taxon>Bacteria</taxon>
        <taxon>Pseudomonadati</taxon>
        <taxon>Pseudomonadota</taxon>
        <taxon>Betaproteobacteria</taxon>
        <taxon>Burkholderiales</taxon>
        <taxon>Burkholderiaceae</taxon>
        <taxon>Burkholderia</taxon>
    </lineage>
</organism>
<comment type="caution">
    <text evidence="2">The sequence shown here is derived from an EMBL/GenBank/DDBJ whole genome shotgun (WGS) entry which is preliminary data.</text>
</comment>
<dbReference type="RefSeq" id="WP_036049728.1">
    <property type="nucleotide sequence ID" value="NZ_CADEVY010000003.1"/>
</dbReference>
<gene>
    <name evidence="2" type="ORF">CRM94_22855</name>
    <name evidence="1" type="ORF">DM48_5146</name>
</gene>
<reference evidence="2" key="2">
    <citation type="submission" date="2017-09" db="EMBL/GenBank/DDBJ databases">
        <title>FDA dAtabase for Regulatory Grade micrObial Sequences (FDA-ARGOS): Supporting development and validation of Infectious Disease Dx tests.</title>
        <authorList>
            <person name="Minogue T."/>
            <person name="Wolcott M."/>
            <person name="Wasieloski L."/>
            <person name="Aguilar W."/>
            <person name="Moore D."/>
            <person name="Tallon L.J."/>
            <person name="Sadzewicz L."/>
            <person name="Ott S."/>
            <person name="Zhao X."/>
            <person name="Nagaraj S."/>
            <person name="Vavikolanu K."/>
            <person name="Aluvathingal J."/>
            <person name="Nadendla S."/>
            <person name="Sichtig H."/>
        </authorList>
    </citation>
    <scope>NUCLEOTIDE SEQUENCE</scope>
    <source>
        <strain evidence="2">FDAARGOS_390</strain>
    </source>
</reference>
<name>A0A095FGM6_BURGA</name>